<dbReference type="Proteomes" id="UP001142055">
    <property type="component" value="Chromosome 3"/>
</dbReference>
<dbReference type="GO" id="GO:0005886">
    <property type="term" value="C:plasma membrane"/>
    <property type="evidence" value="ECO:0007669"/>
    <property type="project" value="TreeGrafter"/>
</dbReference>
<gene>
    <name evidence="11" type="ORF">RDWZM_007596</name>
</gene>
<feature type="transmembrane region" description="Helical" evidence="7">
    <location>
        <begin position="441"/>
        <end position="460"/>
    </location>
</feature>
<evidence type="ECO:0000256" key="1">
    <source>
        <dbReference type="ARBA" id="ARBA00004141"/>
    </source>
</evidence>
<dbReference type="InterPro" id="IPR006140">
    <property type="entry name" value="D-isomer_DH_NAD-bd"/>
</dbReference>
<evidence type="ECO:0000259" key="10">
    <source>
        <dbReference type="Pfam" id="PF04547"/>
    </source>
</evidence>
<dbReference type="SUPFAM" id="SSF51735">
    <property type="entry name" value="NAD(P)-binding Rossmann-fold domains"/>
    <property type="match status" value="1"/>
</dbReference>
<proteinExistence type="inferred from homology"/>
<dbReference type="GO" id="GO:0051287">
    <property type="term" value="F:NAD binding"/>
    <property type="evidence" value="ECO:0007669"/>
    <property type="project" value="InterPro"/>
</dbReference>
<evidence type="ECO:0000313" key="11">
    <source>
        <dbReference type="EMBL" id="KAJ6216439.1"/>
    </source>
</evidence>
<feature type="compositionally biased region" description="Basic and acidic residues" evidence="8">
    <location>
        <begin position="505"/>
        <end position="515"/>
    </location>
</feature>
<evidence type="ECO:0000256" key="3">
    <source>
        <dbReference type="ARBA" id="ARBA00022692"/>
    </source>
</evidence>
<name>A0A9Q0M026_BLOTA</name>
<keyword evidence="4 7" id="KW-1133">Transmembrane helix</keyword>
<feature type="transmembrane region" description="Helical" evidence="7">
    <location>
        <begin position="248"/>
        <end position="265"/>
    </location>
</feature>
<evidence type="ECO:0000256" key="4">
    <source>
        <dbReference type="ARBA" id="ARBA00022989"/>
    </source>
</evidence>
<feature type="domain" description="Anoctamin transmembrane" evidence="10">
    <location>
        <begin position="222"/>
        <end position="636"/>
    </location>
</feature>
<feature type="domain" description="D-isomer specific 2-hydroxyacid dehydrogenase NAD-binding" evidence="9">
    <location>
        <begin position="745"/>
        <end position="919"/>
    </location>
</feature>
<evidence type="ECO:0000256" key="2">
    <source>
        <dbReference type="ARBA" id="ARBA00009671"/>
    </source>
</evidence>
<dbReference type="InterPro" id="IPR049452">
    <property type="entry name" value="Anoctamin_TM"/>
</dbReference>
<organism evidence="11 12">
    <name type="scientific">Blomia tropicalis</name>
    <name type="common">Mite</name>
    <dbReference type="NCBI Taxonomy" id="40697"/>
    <lineage>
        <taxon>Eukaryota</taxon>
        <taxon>Metazoa</taxon>
        <taxon>Ecdysozoa</taxon>
        <taxon>Arthropoda</taxon>
        <taxon>Chelicerata</taxon>
        <taxon>Arachnida</taxon>
        <taxon>Acari</taxon>
        <taxon>Acariformes</taxon>
        <taxon>Sarcoptiformes</taxon>
        <taxon>Astigmata</taxon>
        <taxon>Glycyphagoidea</taxon>
        <taxon>Echimyopodidae</taxon>
        <taxon>Blomia</taxon>
    </lineage>
</organism>
<dbReference type="InterPro" id="IPR007632">
    <property type="entry name" value="Anoctamin"/>
</dbReference>
<dbReference type="CDD" id="cd05301">
    <property type="entry name" value="GDH"/>
    <property type="match status" value="1"/>
</dbReference>
<dbReference type="PROSITE" id="PS00671">
    <property type="entry name" value="D_2_HYDROXYACID_DH_3"/>
    <property type="match status" value="1"/>
</dbReference>
<feature type="region of interest" description="Disordered" evidence="8">
    <location>
        <begin position="501"/>
        <end position="529"/>
    </location>
</feature>
<feature type="transmembrane region" description="Helical" evidence="7">
    <location>
        <begin position="559"/>
        <end position="582"/>
    </location>
</feature>
<dbReference type="InterPro" id="IPR036291">
    <property type="entry name" value="NAD(P)-bd_dom_sf"/>
</dbReference>
<dbReference type="GO" id="GO:0005254">
    <property type="term" value="F:chloride channel activity"/>
    <property type="evidence" value="ECO:0007669"/>
    <property type="project" value="TreeGrafter"/>
</dbReference>
<comment type="caution">
    <text evidence="7">Lacks conserved residue(s) required for the propagation of feature annotation.</text>
</comment>
<reference evidence="11" key="1">
    <citation type="submission" date="2022-12" db="EMBL/GenBank/DDBJ databases">
        <title>Genome assemblies of Blomia tropicalis.</title>
        <authorList>
            <person name="Cui Y."/>
        </authorList>
    </citation>
    <scope>NUCLEOTIDE SEQUENCE</scope>
    <source>
        <tissue evidence="11">Adult mites</tissue>
    </source>
</reference>
<evidence type="ECO:0000313" key="12">
    <source>
        <dbReference type="Proteomes" id="UP001142055"/>
    </source>
</evidence>
<keyword evidence="12" id="KW-1185">Reference proteome</keyword>
<dbReference type="Pfam" id="PF02826">
    <property type="entry name" value="2-Hacid_dh_C"/>
    <property type="match status" value="1"/>
</dbReference>
<evidence type="ECO:0000256" key="8">
    <source>
        <dbReference type="SAM" id="MobiDB-lite"/>
    </source>
</evidence>
<dbReference type="GO" id="GO:0016616">
    <property type="term" value="F:oxidoreductase activity, acting on the CH-OH group of donors, NAD or NADP as acceptor"/>
    <property type="evidence" value="ECO:0007669"/>
    <property type="project" value="InterPro"/>
</dbReference>
<feature type="non-terminal residue" evidence="11">
    <location>
        <position position="1"/>
    </location>
</feature>
<keyword evidence="6 7" id="KW-0472">Membrane</keyword>
<evidence type="ECO:0000256" key="5">
    <source>
        <dbReference type="ARBA" id="ARBA00023002"/>
    </source>
</evidence>
<feature type="transmembrane region" description="Helical" evidence="7">
    <location>
        <begin position="401"/>
        <end position="421"/>
    </location>
</feature>
<accession>A0A9Q0M026</accession>
<evidence type="ECO:0000256" key="6">
    <source>
        <dbReference type="ARBA" id="ARBA00023136"/>
    </source>
</evidence>
<feature type="transmembrane region" description="Helical" evidence="7">
    <location>
        <begin position="350"/>
        <end position="375"/>
    </location>
</feature>
<dbReference type="EMBL" id="JAPWDV010000003">
    <property type="protein sequence ID" value="KAJ6216439.1"/>
    <property type="molecule type" value="Genomic_DNA"/>
</dbReference>
<comment type="subcellular location">
    <subcellularLocation>
        <location evidence="1 7">Membrane</location>
        <topology evidence="1 7">Multi-pass membrane protein</topology>
    </subcellularLocation>
</comment>
<keyword evidence="3 7" id="KW-0812">Transmembrane</keyword>
<protein>
    <recommendedName>
        <fullName evidence="7">Anoctamin</fullName>
    </recommendedName>
</protein>
<dbReference type="FunFam" id="3.40.50.720:FF:000026">
    <property type="entry name" value="Glyoxylate/hydroxypyruvate reductase B"/>
    <property type="match status" value="1"/>
</dbReference>
<dbReference type="Pfam" id="PF04547">
    <property type="entry name" value="Anoctamin"/>
    <property type="match status" value="1"/>
</dbReference>
<dbReference type="PANTHER" id="PTHR12308">
    <property type="entry name" value="ANOCTAMIN"/>
    <property type="match status" value="1"/>
</dbReference>
<dbReference type="AlphaFoldDB" id="A0A9Q0M026"/>
<sequence length="919" mass="105610">MDENRFGNDEQSIHRSTSMDSIVSSCSNTTDGFQSATNSNENLLQHFQCYIMRRNRSFIRRLSSHALNATSDFDTFKRWVYQDLEKHRLQLKEAGANLFYRNETSEQFFEAYLQLASNGLKHSNSETCEPSPYFPCTLTCSSLQRQTIIHNILQEWRFEIDESDPTSFPILSSYIGEVPIIEKLIKVQLIQKVFPLHHEDDLDDLKESWVCKFLSSQPLDTIASYFGSSIAIYFAFIDFYTKWLLYPTFFGLFLVHFHLILSLIPEFFHKWIPTISIESNLADDILLFVFIIAMIIWASVMLQKWKIRCKHFVDRWKCLLPPKVDHFNYEEDHTLGDNVNEEHSSLNRMVFRYCVTFPIIGISLAITFAVMFNIFNFQTWWDSELIDNQSYPSWTRFVPKVMLALIINGSNFIYYYMAVWLNDKEQYSNSEVRENNLINKLVLFQFLNSFLPLLYIAFYLTDVAKLQEQLTTQLITRQVIGNFNEAVWPFVKESYRIATRKMQHRDRQPSMKCDEQQSTENNRTKASYETDDLSKGELESCMYCYESTFDDYLELVVQFGYVMLFAPVFPLAALCAFLNNLIEIRSDAFKLCYVFQRPFGNEPSRAVDEWTRVLGYLSVAAIATNCGLMVITGHINRVFGLSHSTHVILTGVAIEDKFTMDMWPQPNDMSRSQLLERVKGKSAIFCTLVDKIDSELLDAAGTQLKTISTLSVGYDHIDIGECHKRGIVVGNTPDVLTDAVAELTIGLLLATLRRFFEAHKALLEKRWLPGWGHFFMCGGMVKDSVVGFVGAGRIGSSIMDRLKAFKPKQILYNTRTRQMPLEDEHGCRHVGLSDLLSQSDIVIVCCSLNPSTKHLLGREQFRLMKPNSILINTSRGAVVDQRALYEALKSGTTISAAGLDVMEVEPMPLDDPLLTLDNV</sequence>
<feature type="transmembrane region" description="Helical" evidence="7">
    <location>
        <begin position="285"/>
        <end position="302"/>
    </location>
</feature>
<dbReference type="Gene3D" id="3.40.50.720">
    <property type="entry name" value="NAD(P)-binding Rossmann-like Domain"/>
    <property type="match status" value="2"/>
</dbReference>
<comment type="similarity">
    <text evidence="2 7">Belongs to the anoctamin family.</text>
</comment>
<evidence type="ECO:0000256" key="7">
    <source>
        <dbReference type="RuleBase" id="RU280814"/>
    </source>
</evidence>
<comment type="caution">
    <text evidence="11">The sequence shown here is derived from an EMBL/GenBank/DDBJ whole genome shotgun (WGS) entry which is preliminary data.</text>
</comment>
<evidence type="ECO:0000259" key="9">
    <source>
        <dbReference type="Pfam" id="PF02826"/>
    </source>
</evidence>
<feature type="transmembrane region" description="Helical" evidence="7">
    <location>
        <begin position="613"/>
        <end position="635"/>
    </location>
</feature>
<dbReference type="SUPFAM" id="SSF52283">
    <property type="entry name" value="Formate/glycerate dehydrogenase catalytic domain-like"/>
    <property type="match status" value="1"/>
</dbReference>
<dbReference type="InterPro" id="IPR029753">
    <property type="entry name" value="D-isomer_DH_CS"/>
</dbReference>
<keyword evidence="5" id="KW-0560">Oxidoreductase</keyword>
<dbReference type="PANTHER" id="PTHR12308:SF51">
    <property type="entry name" value="ANOCTAMIN-8"/>
    <property type="match status" value="1"/>
</dbReference>